<keyword evidence="4 12" id="KW-1003">Cell membrane</keyword>
<organism evidence="14 15">
    <name type="scientific">Lacihabitans soyangensis</name>
    <dbReference type="NCBI Taxonomy" id="869394"/>
    <lineage>
        <taxon>Bacteria</taxon>
        <taxon>Pseudomonadati</taxon>
        <taxon>Bacteroidota</taxon>
        <taxon>Cytophagia</taxon>
        <taxon>Cytophagales</taxon>
        <taxon>Leadbetterellaceae</taxon>
        <taxon>Lacihabitans</taxon>
    </lineage>
</organism>
<evidence type="ECO:0000256" key="6">
    <source>
        <dbReference type="ARBA" id="ARBA00022842"/>
    </source>
</evidence>
<evidence type="ECO:0000256" key="5">
    <source>
        <dbReference type="ARBA" id="ARBA00022692"/>
    </source>
</evidence>
<evidence type="ECO:0000256" key="4">
    <source>
        <dbReference type="ARBA" id="ARBA00022475"/>
    </source>
</evidence>
<dbReference type="InterPro" id="IPR002523">
    <property type="entry name" value="MgTranspt_CorA/ZnTranspt_ZntB"/>
</dbReference>
<dbReference type="InterPro" id="IPR045861">
    <property type="entry name" value="CorA_cytoplasmic_dom"/>
</dbReference>
<evidence type="ECO:0000256" key="8">
    <source>
        <dbReference type="ARBA" id="ARBA00023065"/>
    </source>
</evidence>
<dbReference type="GO" id="GO:0000287">
    <property type="term" value="F:magnesium ion binding"/>
    <property type="evidence" value="ECO:0007669"/>
    <property type="project" value="TreeGrafter"/>
</dbReference>
<dbReference type="SUPFAM" id="SSF143865">
    <property type="entry name" value="CorA soluble domain-like"/>
    <property type="match status" value="1"/>
</dbReference>
<dbReference type="FunFam" id="1.20.58.340:FF:000004">
    <property type="entry name" value="Magnesium transport protein CorA"/>
    <property type="match status" value="1"/>
</dbReference>
<dbReference type="InterPro" id="IPR045863">
    <property type="entry name" value="CorA_TM1_TM2"/>
</dbReference>
<evidence type="ECO:0000256" key="1">
    <source>
        <dbReference type="ARBA" id="ARBA00004651"/>
    </source>
</evidence>
<evidence type="ECO:0000256" key="13">
    <source>
        <dbReference type="SAM" id="Coils"/>
    </source>
</evidence>
<feature type="coiled-coil region" evidence="13">
    <location>
        <begin position="189"/>
        <end position="216"/>
    </location>
</feature>
<dbReference type="Proteomes" id="UP001204144">
    <property type="component" value="Unassembled WGS sequence"/>
</dbReference>
<protein>
    <recommendedName>
        <fullName evidence="12">Magnesium transport protein CorA</fullName>
    </recommendedName>
</protein>
<dbReference type="GO" id="GO:0050897">
    <property type="term" value="F:cobalt ion binding"/>
    <property type="evidence" value="ECO:0007669"/>
    <property type="project" value="TreeGrafter"/>
</dbReference>
<keyword evidence="5 12" id="KW-0812">Transmembrane</keyword>
<dbReference type="AlphaFoldDB" id="A0AAE3H5H5"/>
<keyword evidence="7 12" id="KW-1133">Transmembrane helix</keyword>
<evidence type="ECO:0000313" key="15">
    <source>
        <dbReference type="Proteomes" id="UP001204144"/>
    </source>
</evidence>
<dbReference type="PANTHER" id="PTHR46494">
    <property type="entry name" value="CORA FAMILY METAL ION TRANSPORTER (EUROFUNG)"/>
    <property type="match status" value="1"/>
</dbReference>
<evidence type="ECO:0000313" key="14">
    <source>
        <dbReference type="EMBL" id="MCP9765287.1"/>
    </source>
</evidence>
<keyword evidence="13" id="KW-0175">Coiled coil</keyword>
<evidence type="ECO:0000256" key="3">
    <source>
        <dbReference type="ARBA" id="ARBA00022448"/>
    </source>
</evidence>
<sequence>MGKIKQKNRPKTPKHEVFSSAGTAKYIGKTIEGESSITIVDYNVEGVLITQNPAIEEIKGVLDAKMNHWIDIEGIHNKENIEKVSKIFGLHPLMMEDILNTTQKAKLDHYEKNNQLFLVLKIPFRNLETSEIETEHVSIVLDEDFAISFQELDHHNIFKPILLRMDRENSKTKRSKLDYLFYSFIDIAVDNYFVVLNETEEKLEELSEQILSNAQSAHQNQLFYIKREINALKKALFPLKEIINQLIRDENSLIHTETKVYLKDVLDHVIENLEAIETFKDEIENLLVNYHSQLSNRMNSVMKTLTVFTAIFMPLTFIVGIYGMNFEQMPELKEPNGYFYTLIGMFVLAVGLWVYFRWKKYI</sequence>
<keyword evidence="8 12" id="KW-0406">Ion transport</keyword>
<evidence type="ECO:0000256" key="11">
    <source>
        <dbReference type="ARBA" id="ARBA00045497"/>
    </source>
</evidence>
<dbReference type="CDD" id="cd12828">
    <property type="entry name" value="TmCorA-like_1"/>
    <property type="match status" value="1"/>
</dbReference>
<dbReference type="Gene3D" id="3.30.460.20">
    <property type="entry name" value="CorA soluble domain-like"/>
    <property type="match status" value="1"/>
</dbReference>
<dbReference type="InterPro" id="IPR004488">
    <property type="entry name" value="Mg/Co-transport_prot_CorA"/>
</dbReference>
<dbReference type="EMBL" id="RJUF01000181">
    <property type="protein sequence ID" value="MCP9765287.1"/>
    <property type="molecule type" value="Genomic_DNA"/>
</dbReference>
<comment type="caution">
    <text evidence="14">The sequence shown here is derived from an EMBL/GenBank/DDBJ whole genome shotgun (WGS) entry which is preliminary data.</text>
</comment>
<accession>A0AAE3H5H5</accession>
<evidence type="ECO:0000256" key="10">
    <source>
        <dbReference type="ARBA" id="ARBA00034269"/>
    </source>
</evidence>
<name>A0AAE3H5H5_9BACT</name>
<comment type="subcellular location">
    <subcellularLocation>
        <location evidence="1">Cell membrane</location>
        <topology evidence="1">Multi-pass membrane protein</topology>
    </subcellularLocation>
    <subcellularLocation>
        <location evidence="12">Membrane</location>
        <topology evidence="12">Multi-pass membrane protein</topology>
    </subcellularLocation>
</comment>
<feature type="transmembrane region" description="Helical" evidence="12">
    <location>
        <begin position="337"/>
        <end position="356"/>
    </location>
</feature>
<dbReference type="SUPFAM" id="SSF144083">
    <property type="entry name" value="Magnesium transport protein CorA, transmembrane region"/>
    <property type="match status" value="1"/>
</dbReference>
<evidence type="ECO:0000256" key="7">
    <source>
        <dbReference type="ARBA" id="ARBA00022989"/>
    </source>
</evidence>
<keyword evidence="9 12" id="KW-0472">Membrane</keyword>
<comment type="catalytic activity">
    <reaction evidence="10">
        <text>Mg(2+)(in) = Mg(2+)(out)</text>
        <dbReference type="Rhea" id="RHEA:29827"/>
        <dbReference type="ChEBI" id="CHEBI:18420"/>
    </reaction>
</comment>
<dbReference type="GO" id="GO:0015095">
    <property type="term" value="F:magnesium ion transmembrane transporter activity"/>
    <property type="evidence" value="ECO:0007669"/>
    <property type="project" value="UniProtKB-UniRule"/>
</dbReference>
<comment type="function">
    <text evidence="11">Mediates influx of magnesium ions. Alternates between open and closed states. Activated by low cytoplasmic Mg(2+) levels. Inactive when cytoplasmic Mg(2+) levels are high.</text>
</comment>
<dbReference type="GO" id="GO:0015087">
    <property type="term" value="F:cobalt ion transmembrane transporter activity"/>
    <property type="evidence" value="ECO:0007669"/>
    <property type="project" value="UniProtKB-UniRule"/>
</dbReference>
<gene>
    <name evidence="12 14" type="primary">corA</name>
    <name evidence="14" type="ORF">EGI31_20320</name>
</gene>
<feature type="transmembrane region" description="Helical" evidence="12">
    <location>
        <begin position="305"/>
        <end position="325"/>
    </location>
</feature>
<keyword evidence="15" id="KW-1185">Reference proteome</keyword>
<evidence type="ECO:0000256" key="9">
    <source>
        <dbReference type="ARBA" id="ARBA00023136"/>
    </source>
</evidence>
<dbReference type="PANTHER" id="PTHR46494:SF1">
    <property type="entry name" value="CORA FAMILY METAL ION TRANSPORTER (EUROFUNG)"/>
    <property type="match status" value="1"/>
</dbReference>
<dbReference type="Pfam" id="PF01544">
    <property type="entry name" value="CorA"/>
    <property type="match status" value="1"/>
</dbReference>
<reference evidence="14 15" key="1">
    <citation type="submission" date="2018-11" db="EMBL/GenBank/DDBJ databases">
        <title>Novel bacteria species description.</title>
        <authorList>
            <person name="Han J.-H."/>
        </authorList>
    </citation>
    <scope>NUCLEOTIDE SEQUENCE [LARGE SCALE GENOMIC DNA]</scope>
    <source>
        <strain evidence="14 15">KCTC23259</strain>
    </source>
</reference>
<dbReference type="RefSeq" id="WP_255038977.1">
    <property type="nucleotide sequence ID" value="NZ_RJUF01000181.1"/>
</dbReference>
<dbReference type="Gene3D" id="1.20.58.340">
    <property type="entry name" value="Magnesium transport protein CorA, transmembrane region"/>
    <property type="match status" value="2"/>
</dbReference>
<keyword evidence="6 12" id="KW-0460">Magnesium</keyword>
<comment type="similarity">
    <text evidence="2 12">Belongs to the CorA metal ion transporter (MIT) (TC 1.A.35) family.</text>
</comment>
<keyword evidence="3 12" id="KW-0813">Transport</keyword>
<evidence type="ECO:0000256" key="2">
    <source>
        <dbReference type="ARBA" id="ARBA00009765"/>
    </source>
</evidence>
<dbReference type="GO" id="GO:0005886">
    <property type="term" value="C:plasma membrane"/>
    <property type="evidence" value="ECO:0007669"/>
    <property type="project" value="UniProtKB-SubCell"/>
</dbReference>
<proteinExistence type="inferred from homology"/>
<dbReference type="NCBIfam" id="TIGR00383">
    <property type="entry name" value="corA"/>
    <property type="match status" value="1"/>
</dbReference>
<evidence type="ECO:0000256" key="12">
    <source>
        <dbReference type="RuleBase" id="RU362010"/>
    </source>
</evidence>